<feature type="compositionally biased region" description="Acidic residues" evidence="1">
    <location>
        <begin position="299"/>
        <end position="316"/>
    </location>
</feature>
<feature type="region of interest" description="Disordered" evidence="1">
    <location>
        <begin position="359"/>
        <end position="382"/>
    </location>
</feature>
<name>A0A8K0W4X5_9PLEO</name>
<dbReference type="OrthoDB" id="3750348at2759"/>
<evidence type="ECO:0000313" key="2">
    <source>
        <dbReference type="EMBL" id="KAH7095304.1"/>
    </source>
</evidence>
<evidence type="ECO:0000256" key="1">
    <source>
        <dbReference type="SAM" id="MobiDB-lite"/>
    </source>
</evidence>
<keyword evidence="3" id="KW-1185">Reference proteome</keyword>
<dbReference type="Proteomes" id="UP000813461">
    <property type="component" value="Unassembled WGS sequence"/>
</dbReference>
<evidence type="ECO:0000313" key="3">
    <source>
        <dbReference type="Proteomes" id="UP000813461"/>
    </source>
</evidence>
<dbReference type="AlphaFoldDB" id="A0A8K0W4X5"/>
<sequence length="382" mass="42490">MPGSSPLPRDVVTINYNLSWPHLENPSNTTFVGATQIDICRCGPRNTDLGHVYTRYRCRRPEVRFAPASEDLWVLQRPLGHINLLRPATCDEVQRRKEIEGAVEPNAYAGKNFLLLSGPCPRGRYQAYATQRFLQSLHVSRRQQVESLSLLIQPYEEDCSDNQGGRAYIDLARYIIEELPAFKTLHLHIWGEESKPSSREFAMVLWRDGVKIVVNWDWSSRATEEYTDVEEFLKGIDAGVVANKPKRVFEKTTIRHKSDTTASGQAPHSYSSSCESSSHPSGGKGTVIWQEVTRSEHVEEQDEDEAGDEEEDEEDAQTGGVILHHASAGAESQLQRGPDLGGGLDELVSAVESMDSGWSDAILSPVSPESASGREDGGWQVL</sequence>
<accession>A0A8K0W4X5</accession>
<reference evidence="2" key="1">
    <citation type="journal article" date="2021" name="Nat. Commun.">
        <title>Genetic determinants of endophytism in the Arabidopsis root mycobiome.</title>
        <authorList>
            <person name="Mesny F."/>
            <person name="Miyauchi S."/>
            <person name="Thiergart T."/>
            <person name="Pickel B."/>
            <person name="Atanasova L."/>
            <person name="Karlsson M."/>
            <person name="Huettel B."/>
            <person name="Barry K.W."/>
            <person name="Haridas S."/>
            <person name="Chen C."/>
            <person name="Bauer D."/>
            <person name="Andreopoulos W."/>
            <person name="Pangilinan J."/>
            <person name="LaButti K."/>
            <person name="Riley R."/>
            <person name="Lipzen A."/>
            <person name="Clum A."/>
            <person name="Drula E."/>
            <person name="Henrissat B."/>
            <person name="Kohler A."/>
            <person name="Grigoriev I.V."/>
            <person name="Martin F.M."/>
            <person name="Hacquard S."/>
        </authorList>
    </citation>
    <scope>NUCLEOTIDE SEQUENCE</scope>
    <source>
        <strain evidence="2">MPI-SDFR-AT-0120</strain>
    </source>
</reference>
<feature type="compositionally biased region" description="Basic and acidic residues" evidence="1">
    <location>
        <begin position="372"/>
        <end position="382"/>
    </location>
</feature>
<comment type="caution">
    <text evidence="2">The sequence shown here is derived from an EMBL/GenBank/DDBJ whole genome shotgun (WGS) entry which is preliminary data.</text>
</comment>
<proteinExistence type="predicted"/>
<dbReference type="EMBL" id="JAGMVJ010000001">
    <property type="protein sequence ID" value="KAH7095304.1"/>
    <property type="molecule type" value="Genomic_DNA"/>
</dbReference>
<feature type="region of interest" description="Disordered" evidence="1">
    <location>
        <begin position="297"/>
        <end position="344"/>
    </location>
</feature>
<feature type="region of interest" description="Disordered" evidence="1">
    <location>
        <begin position="252"/>
        <end position="285"/>
    </location>
</feature>
<protein>
    <submittedName>
        <fullName evidence="2">Uncharacterized protein</fullName>
    </submittedName>
</protein>
<organism evidence="2 3">
    <name type="scientific">Paraphoma chrysanthemicola</name>
    <dbReference type="NCBI Taxonomy" id="798071"/>
    <lineage>
        <taxon>Eukaryota</taxon>
        <taxon>Fungi</taxon>
        <taxon>Dikarya</taxon>
        <taxon>Ascomycota</taxon>
        <taxon>Pezizomycotina</taxon>
        <taxon>Dothideomycetes</taxon>
        <taxon>Pleosporomycetidae</taxon>
        <taxon>Pleosporales</taxon>
        <taxon>Pleosporineae</taxon>
        <taxon>Phaeosphaeriaceae</taxon>
        <taxon>Paraphoma</taxon>
    </lineage>
</organism>
<feature type="compositionally biased region" description="Low complexity" evidence="1">
    <location>
        <begin position="269"/>
        <end position="281"/>
    </location>
</feature>
<gene>
    <name evidence="2" type="ORF">FB567DRAFT_543643</name>
</gene>